<dbReference type="EMBL" id="CAADRP010000713">
    <property type="protein sequence ID" value="VFU31479.1"/>
    <property type="molecule type" value="Genomic_DNA"/>
</dbReference>
<protein>
    <submittedName>
        <fullName evidence="1">Uncharacterized protein</fullName>
    </submittedName>
</protein>
<organism evidence="1">
    <name type="scientific">Salix viminalis</name>
    <name type="common">Common osier</name>
    <name type="synonym">Basket willow</name>
    <dbReference type="NCBI Taxonomy" id="40686"/>
    <lineage>
        <taxon>Eukaryota</taxon>
        <taxon>Viridiplantae</taxon>
        <taxon>Streptophyta</taxon>
        <taxon>Embryophyta</taxon>
        <taxon>Tracheophyta</taxon>
        <taxon>Spermatophyta</taxon>
        <taxon>Magnoliopsida</taxon>
        <taxon>eudicotyledons</taxon>
        <taxon>Gunneridae</taxon>
        <taxon>Pentapetalae</taxon>
        <taxon>rosids</taxon>
        <taxon>fabids</taxon>
        <taxon>Malpighiales</taxon>
        <taxon>Salicaceae</taxon>
        <taxon>Saliceae</taxon>
        <taxon>Salix</taxon>
    </lineage>
</organism>
<dbReference type="AlphaFoldDB" id="A0A6N2KTF0"/>
<sequence length="67" mass="7303">MQVGVQGMENTSEGSFQLVDRSVSPWRLGVDAHESRGEAAQGTHIVDQLADEEKTLAKQLQIISILP</sequence>
<gene>
    <name evidence="1" type="ORF">SVIM_LOCUS131799</name>
</gene>
<name>A0A6N2KTF0_SALVM</name>
<reference evidence="1" key="1">
    <citation type="submission" date="2019-03" db="EMBL/GenBank/DDBJ databases">
        <authorList>
            <person name="Mank J."/>
            <person name="Almeida P."/>
        </authorList>
    </citation>
    <scope>NUCLEOTIDE SEQUENCE</scope>
    <source>
        <strain evidence="1">78183</strain>
    </source>
</reference>
<proteinExistence type="predicted"/>
<evidence type="ECO:0000313" key="1">
    <source>
        <dbReference type="EMBL" id="VFU31479.1"/>
    </source>
</evidence>
<accession>A0A6N2KTF0</accession>